<evidence type="ECO:0000313" key="3">
    <source>
        <dbReference type="Proteomes" id="UP000553632"/>
    </source>
</evidence>
<feature type="region of interest" description="Disordered" evidence="1">
    <location>
        <begin position="524"/>
        <end position="546"/>
    </location>
</feature>
<proteinExistence type="predicted"/>
<dbReference type="EMBL" id="JABANO010038185">
    <property type="protein sequence ID" value="KAF4698966.1"/>
    <property type="molecule type" value="Genomic_DNA"/>
</dbReference>
<dbReference type="Proteomes" id="UP000553632">
    <property type="component" value="Unassembled WGS sequence"/>
</dbReference>
<accession>A0A7J6PTE3</accession>
<dbReference type="AlphaFoldDB" id="A0A7J6PTE3"/>
<sequence>MRPSPHSRLLYYANRWESLCEEPPDAGPAAPPGDLQLMLLRFDRATVRILKEGSVGKARHAMQRSTFPGLLPLFDSIRRALACHRKSSDTLERYRDMLARVRQADEYIMGARVKDVPVEVLQLMRVWREYCCHRFAWGLTSTEDMSWLQTKLMGLVQGCGHTLTVLDPLAATGWHAYLMGVVGSTVSFQVSDSCPAPVHLQWASSPVLCREALEAVRATPTADVLWLSWPPHEPDDLAFNLLSAFPGRVLVYIGEWPSASTTSVSRGARMFFEAIQSDWVEIARRKGEVNNSTAITTRGQLEEMQVSVHYIRMWFLLSCGHTHHYGGVVLHMKSHSSYTTTPCFSCGIKSCREASRQQPGGEPREARASFVIGTCGDIICIPHFRAWQRKQGQRNGDTVQQCPVCRHSGVRFRLSMDQSELMAMKRNGSVCVALLGYGVKEALAHVKQALRFWEHHHHRRDALSEDGSSSRQRSQIRQSLVDESTKLLDNLRGIERKKTEIKRKIEESRRETAELNGRLEAMERAKEKERRKNARPLHRQRQDTKRHALGNDELGRWDGRCGSIEQSHRPLQLHARRSDIGKAAGAAGSSVSHCSGTLDEEILQKLGTGERGDLSSLMVQPQRHHARDGNKHGRGGGRHNYERATSDLCSSISTGQTAGGLGSLASSATFRHRL</sequence>
<keyword evidence="3" id="KW-1185">Reference proteome</keyword>
<organism evidence="2 3">
    <name type="scientific">Perkinsus olseni</name>
    <name type="common">Perkinsus atlanticus</name>
    <dbReference type="NCBI Taxonomy" id="32597"/>
    <lineage>
        <taxon>Eukaryota</taxon>
        <taxon>Sar</taxon>
        <taxon>Alveolata</taxon>
        <taxon>Perkinsozoa</taxon>
        <taxon>Perkinsea</taxon>
        <taxon>Perkinsida</taxon>
        <taxon>Perkinsidae</taxon>
        <taxon>Perkinsus</taxon>
    </lineage>
</organism>
<evidence type="ECO:0000313" key="2">
    <source>
        <dbReference type="EMBL" id="KAF4698966.1"/>
    </source>
</evidence>
<protein>
    <submittedName>
        <fullName evidence="2">Uncharacterized protein</fullName>
    </submittedName>
</protein>
<comment type="caution">
    <text evidence="2">The sequence shown here is derived from an EMBL/GenBank/DDBJ whole genome shotgun (WGS) entry which is preliminary data.</text>
</comment>
<gene>
    <name evidence="2" type="ORF">FOZ63_025210</name>
</gene>
<name>A0A7J6PTE3_PEROL</name>
<feature type="region of interest" description="Disordered" evidence="1">
    <location>
        <begin position="460"/>
        <end position="479"/>
    </location>
</feature>
<feature type="compositionally biased region" description="Basic residues" evidence="1">
    <location>
        <begin position="622"/>
        <end position="637"/>
    </location>
</feature>
<reference evidence="2 3" key="1">
    <citation type="submission" date="2020-04" db="EMBL/GenBank/DDBJ databases">
        <title>Perkinsus olseni comparative genomics.</title>
        <authorList>
            <person name="Bogema D.R."/>
        </authorList>
    </citation>
    <scope>NUCLEOTIDE SEQUENCE [LARGE SCALE GENOMIC DNA]</scope>
    <source>
        <strain evidence="2 3">ATCC PRA-207</strain>
    </source>
</reference>
<evidence type="ECO:0000256" key="1">
    <source>
        <dbReference type="SAM" id="MobiDB-lite"/>
    </source>
</evidence>
<feature type="compositionally biased region" description="Low complexity" evidence="1">
    <location>
        <begin position="469"/>
        <end position="479"/>
    </location>
</feature>
<feature type="region of interest" description="Disordered" evidence="1">
    <location>
        <begin position="617"/>
        <end position="642"/>
    </location>
</feature>